<evidence type="ECO:0000313" key="1">
    <source>
        <dbReference type="EMBL" id="KAH7974419.1"/>
    </source>
</evidence>
<comment type="caution">
    <text evidence="1">The sequence shown here is derived from an EMBL/GenBank/DDBJ whole genome shotgun (WGS) entry which is preliminary data.</text>
</comment>
<organism evidence="1 2">
    <name type="scientific">Dermacentor silvarum</name>
    <name type="common">Tick</name>
    <dbReference type="NCBI Taxonomy" id="543639"/>
    <lineage>
        <taxon>Eukaryota</taxon>
        <taxon>Metazoa</taxon>
        <taxon>Ecdysozoa</taxon>
        <taxon>Arthropoda</taxon>
        <taxon>Chelicerata</taxon>
        <taxon>Arachnida</taxon>
        <taxon>Acari</taxon>
        <taxon>Parasitiformes</taxon>
        <taxon>Ixodida</taxon>
        <taxon>Ixodoidea</taxon>
        <taxon>Ixodidae</taxon>
        <taxon>Rhipicephalinae</taxon>
        <taxon>Dermacentor</taxon>
    </lineage>
</organism>
<protein>
    <submittedName>
        <fullName evidence="1">Uncharacterized protein</fullName>
    </submittedName>
</protein>
<keyword evidence="2" id="KW-1185">Reference proteome</keyword>
<sequence>MMEKSRSEEERVCARSSTPARQPRSGSDARHGAELETAPWPTTTTTTGLGGVQRRRDSRGGRRIGEFQAGLGMSGLRQQQPASLWAGDAAGRGKVSDQCLWAACKAMTTGLVLIVIGASMATVGFYSDHLSTVEERRGNSTVRVKNEHRDRHLDSLTYLGPLVMGLGGFIIVATCVMTFEARDTSSSSAKLVSAWFKRSRCWIGRTSPPGPRSAAKARARATPPGNGSCPSTRHDSTVTEADRSAVTSALISFSRNLQSSFESGRLPSGAAIGGASCGGGAAEGSAAGSPREKLHRCQSDPNVVGLGLACSGAGSPTFREPTSPLKKREEAERECFLKPPANPQLLRPRPFNLSPHDYRKVVSVDCASPPVLEAPTGLGESHPAQSTSSHGSMAMDVYLPEGAVTLKVKDRTKKHHHHHNAVSPPGTGSRKGSRSSAASSRKLSKSEVGSGDSYCSTESDTSPRKSRTSTPRKSEASMRRKSTTAASTSPRHSHSEASTSRGSVLTATKSATMKRHPFTRQQALDAPSGSSDA</sequence>
<accession>A0ACB8DPV8</accession>
<evidence type="ECO:0000313" key="2">
    <source>
        <dbReference type="Proteomes" id="UP000821865"/>
    </source>
</evidence>
<reference evidence="1" key="1">
    <citation type="submission" date="2020-05" db="EMBL/GenBank/DDBJ databases">
        <title>Large-scale comparative analyses of tick genomes elucidate their genetic diversity and vector capacities.</title>
        <authorList>
            <person name="Jia N."/>
            <person name="Wang J."/>
            <person name="Shi W."/>
            <person name="Du L."/>
            <person name="Sun Y."/>
            <person name="Zhan W."/>
            <person name="Jiang J."/>
            <person name="Wang Q."/>
            <person name="Zhang B."/>
            <person name="Ji P."/>
            <person name="Sakyi L.B."/>
            <person name="Cui X."/>
            <person name="Yuan T."/>
            <person name="Jiang B."/>
            <person name="Yang W."/>
            <person name="Lam T.T.-Y."/>
            <person name="Chang Q."/>
            <person name="Ding S."/>
            <person name="Wang X."/>
            <person name="Zhu J."/>
            <person name="Ruan X."/>
            <person name="Zhao L."/>
            <person name="Wei J."/>
            <person name="Que T."/>
            <person name="Du C."/>
            <person name="Cheng J."/>
            <person name="Dai P."/>
            <person name="Han X."/>
            <person name="Huang E."/>
            <person name="Gao Y."/>
            <person name="Liu J."/>
            <person name="Shao H."/>
            <person name="Ye R."/>
            <person name="Li L."/>
            <person name="Wei W."/>
            <person name="Wang X."/>
            <person name="Wang C."/>
            <person name="Yang T."/>
            <person name="Huo Q."/>
            <person name="Li W."/>
            <person name="Guo W."/>
            <person name="Chen H."/>
            <person name="Zhou L."/>
            <person name="Ni X."/>
            <person name="Tian J."/>
            <person name="Zhou Y."/>
            <person name="Sheng Y."/>
            <person name="Liu T."/>
            <person name="Pan Y."/>
            <person name="Xia L."/>
            <person name="Li J."/>
            <person name="Zhao F."/>
            <person name="Cao W."/>
        </authorList>
    </citation>
    <scope>NUCLEOTIDE SEQUENCE</scope>
    <source>
        <strain evidence="1">Dsil-2018</strain>
    </source>
</reference>
<gene>
    <name evidence="1" type="ORF">HPB49_015266</name>
</gene>
<dbReference type="EMBL" id="CM023479">
    <property type="protein sequence ID" value="KAH7974419.1"/>
    <property type="molecule type" value="Genomic_DNA"/>
</dbReference>
<proteinExistence type="predicted"/>
<dbReference type="Proteomes" id="UP000821865">
    <property type="component" value="Chromosome 10"/>
</dbReference>
<name>A0ACB8DPV8_DERSI</name>